<feature type="domain" description="WIT1/2 N-terminal helical bundle" evidence="2">
    <location>
        <begin position="98"/>
        <end position="203"/>
    </location>
</feature>
<dbReference type="EMBL" id="JBFOLJ010000007">
    <property type="protein sequence ID" value="KAL2522978.1"/>
    <property type="molecule type" value="Genomic_DNA"/>
</dbReference>
<sequence length="411" mass="46887">MNQSKLINSHNLNPQNFNGVFGWGGWSRISLFSQVLSKMAKRLEMDADTIKDGSASIEHFSAGEMEAESSNIDSLDVLSYGGDITQEVEKCSRNFNKARENDFEAFVLLEECASKGCVEKALEFELLSGILDSEVRELYSFLSTLRTEILSLHGIRSSFEQLGEAFKEMEENLQHCEESLKQSFEQVSEIKVQSANFQRILSSDAGDEKWKDGKELASVENGHLLNLNRNIKMQTAEQQRHILWMLERSLARELELEKKLTESTGTEELKLRLQQEICCMVEDFEVICERLFEAEYTAEILLGISKELYGRIQIVQFNLDGSVQREGELRSKLQNSESTIKGMENLIEDLKYKVSKAESQTESAEEKCIILPESSSNLREESKFQRGRMECLEASLRQAKEAKKGSARYHH</sequence>
<feature type="coiled-coil region" evidence="1">
    <location>
        <begin position="159"/>
        <end position="186"/>
    </location>
</feature>
<dbReference type="PANTHER" id="PTHR35705:SF1">
    <property type="entry name" value="WPP DOMAIN-INTERACTING TAIL-ANCHORED PROTEIN 1"/>
    <property type="match status" value="1"/>
</dbReference>
<dbReference type="Pfam" id="PF26581">
    <property type="entry name" value="WIT1_2_N"/>
    <property type="match status" value="1"/>
</dbReference>
<accession>A0ABD1UEP3</accession>
<dbReference type="AlphaFoldDB" id="A0ABD1UEP3"/>
<keyword evidence="4" id="KW-1185">Reference proteome</keyword>
<organism evidence="3 4">
    <name type="scientific">Forsythia ovata</name>
    <dbReference type="NCBI Taxonomy" id="205694"/>
    <lineage>
        <taxon>Eukaryota</taxon>
        <taxon>Viridiplantae</taxon>
        <taxon>Streptophyta</taxon>
        <taxon>Embryophyta</taxon>
        <taxon>Tracheophyta</taxon>
        <taxon>Spermatophyta</taxon>
        <taxon>Magnoliopsida</taxon>
        <taxon>eudicotyledons</taxon>
        <taxon>Gunneridae</taxon>
        <taxon>Pentapetalae</taxon>
        <taxon>asterids</taxon>
        <taxon>lamiids</taxon>
        <taxon>Lamiales</taxon>
        <taxon>Oleaceae</taxon>
        <taxon>Forsythieae</taxon>
        <taxon>Forsythia</taxon>
    </lineage>
</organism>
<evidence type="ECO:0000256" key="1">
    <source>
        <dbReference type="SAM" id="Coils"/>
    </source>
</evidence>
<dbReference type="InterPro" id="IPR058610">
    <property type="entry name" value="WIT1_2_N"/>
</dbReference>
<dbReference type="Proteomes" id="UP001604277">
    <property type="component" value="Unassembled WGS sequence"/>
</dbReference>
<evidence type="ECO:0000313" key="4">
    <source>
        <dbReference type="Proteomes" id="UP001604277"/>
    </source>
</evidence>
<evidence type="ECO:0000259" key="2">
    <source>
        <dbReference type="Pfam" id="PF26581"/>
    </source>
</evidence>
<dbReference type="InterPro" id="IPR039976">
    <property type="entry name" value="WIT1/WIT2"/>
</dbReference>
<protein>
    <submittedName>
        <fullName evidence="3">WPP domain-interacting tail-anchored protein 1-like</fullName>
    </submittedName>
</protein>
<dbReference type="PANTHER" id="PTHR35705">
    <property type="entry name" value="WPP DOMAIN-INTERACTING TAIL-ANCHORED PROTEIN 1"/>
    <property type="match status" value="1"/>
</dbReference>
<evidence type="ECO:0000313" key="3">
    <source>
        <dbReference type="EMBL" id="KAL2522978.1"/>
    </source>
</evidence>
<name>A0ABD1UEP3_9LAMI</name>
<gene>
    <name evidence="3" type="ORF">Fot_26901</name>
</gene>
<comment type="caution">
    <text evidence="3">The sequence shown here is derived from an EMBL/GenBank/DDBJ whole genome shotgun (WGS) entry which is preliminary data.</text>
</comment>
<reference evidence="4" key="1">
    <citation type="submission" date="2024-07" db="EMBL/GenBank/DDBJ databases">
        <title>Two chromosome-level genome assemblies of Korean endemic species Abeliophyllum distichum and Forsythia ovata (Oleaceae).</title>
        <authorList>
            <person name="Jang H."/>
        </authorList>
    </citation>
    <scope>NUCLEOTIDE SEQUENCE [LARGE SCALE GENOMIC DNA]</scope>
</reference>
<keyword evidence="1" id="KW-0175">Coiled coil</keyword>
<proteinExistence type="predicted"/>
<feature type="coiled-coil region" evidence="1">
    <location>
        <begin position="333"/>
        <end position="367"/>
    </location>
</feature>